<gene>
    <name evidence="1" type="ORF">UFOVP218_65</name>
</gene>
<proteinExistence type="predicted"/>
<evidence type="ECO:0000313" key="1">
    <source>
        <dbReference type="EMBL" id="CAB5218698.1"/>
    </source>
</evidence>
<accession>A0A6J7WPA8</accession>
<organism evidence="1">
    <name type="scientific">uncultured Caudovirales phage</name>
    <dbReference type="NCBI Taxonomy" id="2100421"/>
    <lineage>
        <taxon>Viruses</taxon>
        <taxon>Duplodnaviria</taxon>
        <taxon>Heunggongvirae</taxon>
        <taxon>Uroviricota</taxon>
        <taxon>Caudoviricetes</taxon>
        <taxon>Peduoviridae</taxon>
        <taxon>Maltschvirus</taxon>
        <taxon>Maltschvirus maltsch</taxon>
    </lineage>
</organism>
<sequence length="43" mass="5199">MKTIVDCLIIIALCEFLYFNLTAIPKQDYVHYNNPYVYNWVKK</sequence>
<name>A0A6J7WPA8_9CAUD</name>
<protein>
    <submittedName>
        <fullName evidence="1">Uncharacterized protein</fullName>
    </submittedName>
</protein>
<dbReference type="EMBL" id="LR798261">
    <property type="protein sequence ID" value="CAB5218698.1"/>
    <property type="molecule type" value="Genomic_DNA"/>
</dbReference>
<reference evidence="1" key="1">
    <citation type="submission" date="2020-05" db="EMBL/GenBank/DDBJ databases">
        <authorList>
            <person name="Chiriac C."/>
            <person name="Salcher M."/>
            <person name="Ghai R."/>
            <person name="Kavagutti S V."/>
        </authorList>
    </citation>
    <scope>NUCLEOTIDE SEQUENCE</scope>
</reference>